<sequence length="580" mass="65359">MTSPLEPRSLLPGIGSMLKDSEKDMLWRVSVDRLLGFLRDFDYFTPWAQIFAHLPFSSILAMSQVNRGLRGHLHAETAEAMLLKIGRSRGVPSPPQGHSVLQWWRLLVGSSFLCEACGREAVPLNFSILRHLCSSCTFFAYRTPHTFVEVFGDSYTKFTGPVEQLLFLDTQYCVFVPPTYLWEDPTKCLPPSDQDLSCLEESTEPAARRALDVRKRIPVNVQWWECSLQGRCFTAGVQLSPSLWSLLEARTGWHREQVLSDAIWRLAQRPFLEKVKRLVCTLIAQADSPFSHQFSEALASGVSSFRRKLKPTSRLLPSFNALLSFPPVVEKFTATHRDLIKPRVVSELLYKKRETLFREVDRFRRKTANRFLSLGGLSVAYASFSIAPNLTSSDWRTIGSLAVIQLLCDSCDHLSVTPLAFLNHLNSQGVLCAFASWENALNPVFQPAAPALVLLSGLDPSTASADDIDALGYVYECRLCSVHSPTFRGSWREMILHYHRSHASTHAEHTPSTLSPETMFVVLGEAPLFPDAFQTLEWTCARCQAYVSARATREEVIEHLALVHRIGNPRVPGDYYYVGY</sequence>
<reference evidence="1 2" key="1">
    <citation type="submission" date="2024-02" db="EMBL/GenBank/DDBJ databases">
        <title>A draft genome for the cacao thread blight pathogen Marasmius crinis-equi.</title>
        <authorList>
            <person name="Cohen S.P."/>
            <person name="Baruah I.K."/>
            <person name="Amoako-Attah I."/>
            <person name="Bukari Y."/>
            <person name="Meinhardt L.W."/>
            <person name="Bailey B.A."/>
        </authorList>
    </citation>
    <scope>NUCLEOTIDE SEQUENCE [LARGE SCALE GENOMIC DNA]</scope>
    <source>
        <strain evidence="1 2">GH-76</strain>
    </source>
</reference>
<name>A0ABR3FNI9_9AGAR</name>
<accession>A0ABR3FNI9</accession>
<proteinExistence type="predicted"/>
<gene>
    <name evidence="1" type="ORF">V5O48_005251</name>
</gene>
<comment type="caution">
    <text evidence="1">The sequence shown here is derived from an EMBL/GenBank/DDBJ whole genome shotgun (WGS) entry which is preliminary data.</text>
</comment>
<dbReference type="EMBL" id="JBAHYK010000204">
    <property type="protein sequence ID" value="KAL0576728.1"/>
    <property type="molecule type" value="Genomic_DNA"/>
</dbReference>
<protein>
    <submittedName>
        <fullName evidence="1">Uncharacterized protein</fullName>
    </submittedName>
</protein>
<organism evidence="1 2">
    <name type="scientific">Marasmius crinis-equi</name>
    <dbReference type="NCBI Taxonomy" id="585013"/>
    <lineage>
        <taxon>Eukaryota</taxon>
        <taxon>Fungi</taxon>
        <taxon>Dikarya</taxon>
        <taxon>Basidiomycota</taxon>
        <taxon>Agaricomycotina</taxon>
        <taxon>Agaricomycetes</taxon>
        <taxon>Agaricomycetidae</taxon>
        <taxon>Agaricales</taxon>
        <taxon>Marasmiineae</taxon>
        <taxon>Marasmiaceae</taxon>
        <taxon>Marasmius</taxon>
    </lineage>
</organism>
<keyword evidence="2" id="KW-1185">Reference proteome</keyword>
<evidence type="ECO:0000313" key="1">
    <source>
        <dbReference type="EMBL" id="KAL0576728.1"/>
    </source>
</evidence>
<evidence type="ECO:0000313" key="2">
    <source>
        <dbReference type="Proteomes" id="UP001465976"/>
    </source>
</evidence>
<dbReference type="Proteomes" id="UP001465976">
    <property type="component" value="Unassembled WGS sequence"/>
</dbReference>